<keyword evidence="2" id="KW-1185">Reference proteome</keyword>
<evidence type="ECO:0008006" key="3">
    <source>
        <dbReference type="Google" id="ProtNLM"/>
    </source>
</evidence>
<accession>A0ABX9KLT6</accession>
<reference evidence="1 2" key="1">
    <citation type="submission" date="2018-08" db="EMBL/GenBank/DDBJ databases">
        <title>Bacillus clarus sp. nov. strain PS00077A.</title>
        <authorList>
            <person name="Mendez Acevedo M."/>
            <person name="Carroll L."/>
            <person name="Mukherjee M."/>
            <person name="Wiedmann M."/>
            <person name="Kovac J."/>
        </authorList>
    </citation>
    <scope>NUCLEOTIDE SEQUENCE [LARGE SCALE GENOMIC DNA]</scope>
    <source>
        <strain evidence="1 2">PS00077A</strain>
    </source>
</reference>
<feature type="non-terminal residue" evidence="1">
    <location>
        <position position="91"/>
    </location>
</feature>
<dbReference type="EMBL" id="QVOD01000167">
    <property type="protein sequence ID" value="RFT61139.1"/>
    <property type="molecule type" value="Genomic_DNA"/>
</dbReference>
<name>A0ABX9KLT6_9BACI</name>
<dbReference type="Proteomes" id="UP000264294">
    <property type="component" value="Unassembled WGS sequence"/>
</dbReference>
<gene>
    <name evidence="1" type="ORF">D0U04_30775</name>
</gene>
<sequence>MLKSILKLSLLRRPLILLFLLAFVAAGLFAYSKLNIEAYPNPAPVILEITAQTPGLSAEEMERYYTVPMEIGLAATPGVENIRSTSFYGLS</sequence>
<dbReference type="PANTHER" id="PTHR32063">
    <property type="match status" value="1"/>
</dbReference>
<protein>
    <recommendedName>
        <fullName evidence="3">AcrB/AcrD/AcrF family protein</fullName>
    </recommendedName>
</protein>
<proteinExistence type="predicted"/>
<dbReference type="Gene3D" id="1.20.1640.10">
    <property type="entry name" value="Multidrug efflux transporter AcrB transmembrane domain"/>
    <property type="match status" value="1"/>
</dbReference>
<dbReference type="Gene3D" id="3.30.70.1430">
    <property type="entry name" value="Multidrug efflux transporter AcrB pore domain"/>
    <property type="match status" value="1"/>
</dbReference>
<dbReference type="InterPro" id="IPR001036">
    <property type="entry name" value="Acrflvin-R"/>
</dbReference>
<dbReference type="Pfam" id="PF00873">
    <property type="entry name" value="ACR_tran"/>
    <property type="match status" value="1"/>
</dbReference>
<dbReference type="SUPFAM" id="SSF82693">
    <property type="entry name" value="Multidrug efflux transporter AcrB pore domain, PN1, PN2, PC1 and PC2 subdomains"/>
    <property type="match status" value="1"/>
</dbReference>
<organism evidence="1 2">
    <name type="scientific">Bacillus clarus</name>
    <dbReference type="NCBI Taxonomy" id="2338372"/>
    <lineage>
        <taxon>Bacteria</taxon>
        <taxon>Bacillati</taxon>
        <taxon>Bacillota</taxon>
        <taxon>Bacilli</taxon>
        <taxon>Bacillales</taxon>
        <taxon>Bacillaceae</taxon>
        <taxon>Bacillus</taxon>
        <taxon>Bacillus cereus group</taxon>
    </lineage>
</organism>
<dbReference type="PANTHER" id="PTHR32063:SF12">
    <property type="entry name" value="CATION EFFLUX SYSTEM PROTEIN"/>
    <property type="match status" value="1"/>
</dbReference>
<comment type="caution">
    <text evidence="1">The sequence shown here is derived from an EMBL/GenBank/DDBJ whole genome shotgun (WGS) entry which is preliminary data.</text>
</comment>
<evidence type="ECO:0000313" key="1">
    <source>
        <dbReference type="EMBL" id="RFT61139.1"/>
    </source>
</evidence>
<evidence type="ECO:0000313" key="2">
    <source>
        <dbReference type="Proteomes" id="UP000264294"/>
    </source>
</evidence>